<keyword evidence="6" id="KW-0769">Symport</keyword>
<comment type="caution">
    <text evidence="10">The sequence shown here is derived from an EMBL/GenBank/DDBJ whole genome shotgun (WGS) entry which is preliminary data.</text>
</comment>
<evidence type="ECO:0000313" key="10">
    <source>
        <dbReference type="EMBL" id="MDI6451860.1"/>
    </source>
</evidence>
<evidence type="ECO:0000313" key="11">
    <source>
        <dbReference type="Proteomes" id="UP001431776"/>
    </source>
</evidence>
<keyword evidence="1" id="KW-0813">Transport</keyword>
<evidence type="ECO:0000256" key="5">
    <source>
        <dbReference type="ARBA" id="ARBA00022692"/>
    </source>
</evidence>
<dbReference type="AlphaFoldDB" id="A0AAW6U1U0"/>
<evidence type="ECO:0000256" key="3">
    <source>
        <dbReference type="ARBA" id="ARBA00022519"/>
    </source>
</evidence>
<dbReference type="GO" id="GO:0016020">
    <property type="term" value="C:membrane"/>
    <property type="evidence" value="ECO:0007669"/>
    <property type="project" value="InterPro"/>
</dbReference>
<feature type="transmembrane region" description="Helical" evidence="9">
    <location>
        <begin position="33"/>
        <end position="53"/>
    </location>
</feature>
<organism evidence="10 11">
    <name type="scientific">Anaerobaca lacustris</name>
    <dbReference type="NCBI Taxonomy" id="3044600"/>
    <lineage>
        <taxon>Bacteria</taxon>
        <taxon>Pseudomonadati</taxon>
        <taxon>Planctomycetota</taxon>
        <taxon>Phycisphaerae</taxon>
        <taxon>Sedimentisphaerales</taxon>
        <taxon>Anaerobacaceae</taxon>
        <taxon>Anaerobaca</taxon>
    </lineage>
</organism>
<evidence type="ECO:0000256" key="1">
    <source>
        <dbReference type="ARBA" id="ARBA00022448"/>
    </source>
</evidence>
<dbReference type="Proteomes" id="UP001431776">
    <property type="component" value="Unassembled WGS sequence"/>
</dbReference>
<proteinExistence type="predicted"/>
<feature type="non-terminal residue" evidence="10">
    <location>
        <position position="64"/>
    </location>
</feature>
<dbReference type="InterPro" id="IPR004673">
    <property type="entry name" value="L-rhamnose-proton_sym_RhaT"/>
</dbReference>
<protein>
    <submittedName>
        <fullName evidence="10">L-rhamnose/proton symporter RhaT</fullName>
    </submittedName>
</protein>
<keyword evidence="2" id="KW-1003">Cell membrane</keyword>
<gene>
    <name evidence="10" type="ORF">QJ522_22570</name>
</gene>
<keyword evidence="3" id="KW-0997">Cell inner membrane</keyword>
<name>A0AAW6U1U0_9BACT</name>
<dbReference type="GO" id="GO:0015293">
    <property type="term" value="F:symporter activity"/>
    <property type="evidence" value="ECO:0007669"/>
    <property type="project" value="UniProtKB-KW"/>
</dbReference>
<dbReference type="RefSeq" id="WP_349247268.1">
    <property type="nucleotide sequence ID" value="NZ_JASCXX010000069.1"/>
</dbReference>
<dbReference type="Pfam" id="PF06379">
    <property type="entry name" value="RhaT"/>
    <property type="match status" value="1"/>
</dbReference>
<evidence type="ECO:0000256" key="6">
    <source>
        <dbReference type="ARBA" id="ARBA00022847"/>
    </source>
</evidence>
<keyword evidence="11" id="KW-1185">Reference proteome</keyword>
<evidence type="ECO:0000256" key="8">
    <source>
        <dbReference type="ARBA" id="ARBA00023136"/>
    </source>
</evidence>
<dbReference type="GO" id="GO:0015153">
    <property type="term" value="F:rhamnose transmembrane transporter activity"/>
    <property type="evidence" value="ECO:0007669"/>
    <property type="project" value="InterPro"/>
</dbReference>
<evidence type="ECO:0000256" key="7">
    <source>
        <dbReference type="ARBA" id="ARBA00022989"/>
    </source>
</evidence>
<keyword evidence="7 9" id="KW-1133">Transmembrane helix</keyword>
<sequence length="64" mass="7186">MVALGVLLHAIGGFAAGSFYIPFKKVRNWAWESYWLVGGVFSWVIVPWVAVLLTSPRIFDAFRA</sequence>
<accession>A0AAW6U1U0</accession>
<evidence type="ECO:0000256" key="4">
    <source>
        <dbReference type="ARBA" id="ARBA00022597"/>
    </source>
</evidence>
<evidence type="ECO:0000256" key="2">
    <source>
        <dbReference type="ARBA" id="ARBA00022475"/>
    </source>
</evidence>
<keyword evidence="4" id="KW-0762">Sugar transport</keyword>
<dbReference type="EMBL" id="JASCXX010000069">
    <property type="protein sequence ID" value="MDI6451860.1"/>
    <property type="molecule type" value="Genomic_DNA"/>
</dbReference>
<keyword evidence="5 9" id="KW-0812">Transmembrane</keyword>
<reference evidence="10" key="1">
    <citation type="submission" date="2023-05" db="EMBL/GenBank/DDBJ databases">
        <title>Anaerotaeda fermentans gen. nov., sp. nov., a novel anaerobic planctomycete of the new family within the order Sedimentisphaerales isolated from Taman Peninsula, Russia.</title>
        <authorList>
            <person name="Khomyakova M.A."/>
            <person name="Merkel A.Y."/>
            <person name="Slobodkin A.I."/>
        </authorList>
    </citation>
    <scope>NUCLEOTIDE SEQUENCE</scope>
    <source>
        <strain evidence="10">M17dextr</strain>
    </source>
</reference>
<keyword evidence="8 9" id="KW-0472">Membrane</keyword>
<evidence type="ECO:0000256" key="9">
    <source>
        <dbReference type="SAM" id="Phobius"/>
    </source>
</evidence>